<dbReference type="EMBL" id="BJMD01000010">
    <property type="protein sequence ID" value="GEB19218.1"/>
    <property type="molecule type" value="Genomic_DNA"/>
</dbReference>
<evidence type="ECO:0000313" key="3">
    <source>
        <dbReference type="Proteomes" id="UP000317715"/>
    </source>
</evidence>
<comment type="caution">
    <text evidence="2">The sequence shown here is derived from an EMBL/GenBank/DDBJ whole genome shotgun (WGS) entry which is preliminary data.</text>
</comment>
<dbReference type="AlphaFoldDB" id="A0A4Y3NJE8"/>
<feature type="region of interest" description="Disordered" evidence="1">
    <location>
        <begin position="1"/>
        <end position="23"/>
    </location>
</feature>
<evidence type="ECO:0000313" key="2">
    <source>
        <dbReference type="EMBL" id="GEB19218.1"/>
    </source>
</evidence>
<keyword evidence="3" id="KW-1185">Reference proteome</keyword>
<organism evidence="2 3">
    <name type="scientific">Paenarthrobacter aurescens</name>
    <name type="common">Arthrobacter aurescens</name>
    <dbReference type="NCBI Taxonomy" id="43663"/>
    <lineage>
        <taxon>Bacteria</taxon>
        <taxon>Bacillati</taxon>
        <taxon>Actinomycetota</taxon>
        <taxon>Actinomycetes</taxon>
        <taxon>Micrococcales</taxon>
        <taxon>Micrococcaceae</taxon>
        <taxon>Paenarthrobacter</taxon>
    </lineage>
</organism>
<accession>A0A4Y3NJE8</accession>
<protein>
    <submittedName>
        <fullName evidence="2">Uncharacterized protein</fullName>
    </submittedName>
</protein>
<reference evidence="2 3" key="1">
    <citation type="submission" date="2019-06" db="EMBL/GenBank/DDBJ databases">
        <title>Whole genome shotgun sequence of Paenarthrobacter aurescens NBRC 12136.</title>
        <authorList>
            <person name="Hosoyama A."/>
            <person name="Uohara A."/>
            <person name="Ohji S."/>
            <person name="Ichikawa N."/>
        </authorList>
    </citation>
    <scope>NUCLEOTIDE SEQUENCE [LARGE SCALE GENOMIC DNA]</scope>
    <source>
        <strain evidence="2 3">NBRC 12136</strain>
    </source>
</reference>
<proteinExistence type="predicted"/>
<evidence type="ECO:0000256" key="1">
    <source>
        <dbReference type="SAM" id="MobiDB-lite"/>
    </source>
</evidence>
<sequence>MAMTLGSPIPAPQPADGRAPATADTGARPWCSVCNTDSYIFVETVVEAAPNQSEIVEVSYTCSECDTFYAHAVRLDALVPAIQSEFLSTSAAGLWFSCTHCGDPMTLGRPTERIIEAPRTTDDPESPSLLEVYLQTQVLHCRCGFQMEVPRHVG</sequence>
<dbReference type="Proteomes" id="UP000317715">
    <property type="component" value="Unassembled WGS sequence"/>
</dbReference>
<gene>
    <name evidence="2" type="ORF">AAU01_19730</name>
</gene>
<name>A0A4Y3NJE8_PAEAU</name>